<dbReference type="PANTHER" id="PTHR43292">
    <property type="entry name" value="ACYL-COA DEHYDROGENASE"/>
    <property type="match status" value="1"/>
</dbReference>
<dbReference type="RefSeq" id="WP_381491800.1">
    <property type="nucleotide sequence ID" value="NZ_JBHTIK010000008.1"/>
</dbReference>
<evidence type="ECO:0000313" key="11">
    <source>
        <dbReference type="Proteomes" id="UP001597124"/>
    </source>
</evidence>
<gene>
    <name evidence="10" type="ORF">ACFQ00_13600</name>
</gene>
<dbReference type="InterPro" id="IPR052161">
    <property type="entry name" value="Mycobact_Acyl-CoA_DH"/>
</dbReference>
<proteinExistence type="inferred from homology"/>
<dbReference type="InterPro" id="IPR046373">
    <property type="entry name" value="Acyl-CoA_Oxase/DH_mid-dom_sf"/>
</dbReference>
<evidence type="ECO:0000256" key="4">
    <source>
        <dbReference type="ARBA" id="ARBA00022827"/>
    </source>
</evidence>
<dbReference type="InterPro" id="IPR037069">
    <property type="entry name" value="AcylCoA_DH/ox_N_sf"/>
</dbReference>
<evidence type="ECO:0000256" key="3">
    <source>
        <dbReference type="ARBA" id="ARBA00022630"/>
    </source>
</evidence>
<evidence type="ECO:0000256" key="5">
    <source>
        <dbReference type="ARBA" id="ARBA00023002"/>
    </source>
</evidence>
<dbReference type="SUPFAM" id="SSF56645">
    <property type="entry name" value="Acyl-CoA dehydrogenase NM domain-like"/>
    <property type="match status" value="1"/>
</dbReference>
<evidence type="ECO:0000259" key="7">
    <source>
        <dbReference type="Pfam" id="PF00441"/>
    </source>
</evidence>
<dbReference type="Gene3D" id="1.20.140.10">
    <property type="entry name" value="Butyryl-CoA Dehydrogenase, subunit A, domain 3"/>
    <property type="match status" value="1"/>
</dbReference>
<evidence type="ECO:0000256" key="2">
    <source>
        <dbReference type="ARBA" id="ARBA00009347"/>
    </source>
</evidence>
<keyword evidence="11" id="KW-1185">Reference proteome</keyword>
<comment type="cofactor">
    <cofactor evidence="1 6">
        <name>FAD</name>
        <dbReference type="ChEBI" id="CHEBI:57692"/>
    </cofactor>
</comment>
<organism evidence="10 11">
    <name type="scientific">Sphingosinicella xenopeptidilytica</name>
    <dbReference type="NCBI Taxonomy" id="364098"/>
    <lineage>
        <taxon>Bacteria</taxon>
        <taxon>Pseudomonadati</taxon>
        <taxon>Pseudomonadota</taxon>
        <taxon>Alphaproteobacteria</taxon>
        <taxon>Sphingomonadales</taxon>
        <taxon>Sphingosinicellaceae</taxon>
        <taxon>Sphingosinicella</taxon>
    </lineage>
</organism>
<sequence length="396" mass="44223">MLLSSELQAFQEEVRQFCAEELPADIRAKVLRNQKLEKDDYIAWQRALDRKGWFAGHWPAEHGGLGWSALKRWIFEEELYAAGAPWLVPFGVSYVGPVIYTFGNVAQKRTHLEPIRRSEIWWAQGYSEPGAGSDLASLSTRAVRDGDHYRVTGQKIWISYAHWADKMFLLARTSTEGKPQDGISFLLLDMSAPGIVVRPIPTIDRYHHVNEIFLDDVKVPVANLVGEENRGWTQAKFLLDRERLLTAEVGKARRLLRRLLDIARATPSGSGSLSGDRHWRLKFAEIYSETLTLEATCLDLLTEAQNGRDPGPVASMLKIVGSELLQRINGMTIDAIGLHGLAYDTSGLSAESPMTGAAQFAGSVREYLYSRVLSIYGGSNEIQRNIIARSVLGLGR</sequence>
<evidence type="ECO:0000259" key="8">
    <source>
        <dbReference type="Pfam" id="PF02770"/>
    </source>
</evidence>
<name>A0ABW3C4E9_SPHXN</name>
<dbReference type="InterPro" id="IPR009075">
    <property type="entry name" value="AcylCo_DH/oxidase_C"/>
</dbReference>
<dbReference type="Pfam" id="PF02771">
    <property type="entry name" value="Acyl-CoA_dh_N"/>
    <property type="match status" value="1"/>
</dbReference>
<protein>
    <submittedName>
        <fullName evidence="10">Acyl-CoA dehydrogenase family protein</fullName>
    </submittedName>
</protein>
<accession>A0ABW3C4E9</accession>
<dbReference type="Gene3D" id="1.10.540.10">
    <property type="entry name" value="Acyl-CoA dehydrogenase/oxidase, N-terminal domain"/>
    <property type="match status" value="1"/>
</dbReference>
<feature type="domain" description="Acyl-CoA dehydrogenase/oxidase N-terminal" evidence="9">
    <location>
        <begin position="5"/>
        <end position="117"/>
    </location>
</feature>
<dbReference type="Proteomes" id="UP001597124">
    <property type="component" value="Unassembled WGS sequence"/>
</dbReference>
<comment type="caution">
    <text evidence="10">The sequence shown here is derived from an EMBL/GenBank/DDBJ whole genome shotgun (WGS) entry which is preliminary data.</text>
</comment>
<dbReference type="EMBL" id="JBHTIK010000008">
    <property type="protein sequence ID" value="MFD0849366.1"/>
    <property type="molecule type" value="Genomic_DNA"/>
</dbReference>
<comment type="similarity">
    <text evidence="2 6">Belongs to the acyl-CoA dehydrogenase family.</text>
</comment>
<dbReference type="Pfam" id="PF00441">
    <property type="entry name" value="Acyl-CoA_dh_1"/>
    <property type="match status" value="1"/>
</dbReference>
<keyword evidence="3 6" id="KW-0285">Flavoprotein</keyword>
<evidence type="ECO:0000256" key="6">
    <source>
        <dbReference type="RuleBase" id="RU362125"/>
    </source>
</evidence>
<dbReference type="InterPro" id="IPR006091">
    <property type="entry name" value="Acyl-CoA_Oxase/DH_mid-dom"/>
</dbReference>
<dbReference type="Pfam" id="PF02770">
    <property type="entry name" value="Acyl-CoA_dh_M"/>
    <property type="match status" value="1"/>
</dbReference>
<keyword evidence="5 6" id="KW-0560">Oxidoreductase</keyword>
<keyword evidence="4 6" id="KW-0274">FAD</keyword>
<evidence type="ECO:0000259" key="9">
    <source>
        <dbReference type="Pfam" id="PF02771"/>
    </source>
</evidence>
<evidence type="ECO:0000313" key="10">
    <source>
        <dbReference type="EMBL" id="MFD0849366.1"/>
    </source>
</evidence>
<dbReference type="InterPro" id="IPR009100">
    <property type="entry name" value="AcylCoA_DH/oxidase_NM_dom_sf"/>
</dbReference>
<feature type="domain" description="Acyl-CoA dehydrogenase/oxidase C-terminal" evidence="7">
    <location>
        <begin position="229"/>
        <end position="392"/>
    </location>
</feature>
<evidence type="ECO:0000256" key="1">
    <source>
        <dbReference type="ARBA" id="ARBA00001974"/>
    </source>
</evidence>
<dbReference type="PANTHER" id="PTHR43292:SF3">
    <property type="entry name" value="ACYL-COA DEHYDROGENASE FADE29"/>
    <property type="match status" value="1"/>
</dbReference>
<dbReference type="InterPro" id="IPR013786">
    <property type="entry name" value="AcylCoA_DH/ox_N"/>
</dbReference>
<dbReference type="Gene3D" id="2.40.110.10">
    <property type="entry name" value="Butyryl-CoA Dehydrogenase, subunit A, domain 2"/>
    <property type="match status" value="1"/>
</dbReference>
<dbReference type="InterPro" id="IPR036250">
    <property type="entry name" value="AcylCo_DH-like_C"/>
</dbReference>
<feature type="domain" description="Acyl-CoA oxidase/dehydrogenase middle" evidence="8">
    <location>
        <begin position="123"/>
        <end position="216"/>
    </location>
</feature>
<dbReference type="SUPFAM" id="SSF47203">
    <property type="entry name" value="Acyl-CoA dehydrogenase C-terminal domain-like"/>
    <property type="match status" value="1"/>
</dbReference>
<reference evidence="11" key="1">
    <citation type="journal article" date="2019" name="Int. J. Syst. Evol. Microbiol.">
        <title>The Global Catalogue of Microorganisms (GCM) 10K type strain sequencing project: providing services to taxonomists for standard genome sequencing and annotation.</title>
        <authorList>
            <consortium name="The Broad Institute Genomics Platform"/>
            <consortium name="The Broad Institute Genome Sequencing Center for Infectious Disease"/>
            <person name="Wu L."/>
            <person name="Ma J."/>
        </authorList>
    </citation>
    <scope>NUCLEOTIDE SEQUENCE [LARGE SCALE GENOMIC DNA]</scope>
    <source>
        <strain evidence="11">CCUG 52537</strain>
    </source>
</reference>